<dbReference type="SUPFAM" id="SSF57845">
    <property type="entry name" value="B-box zinc-binding domain"/>
    <property type="match status" value="1"/>
</dbReference>
<organism evidence="2 3">
    <name type="scientific">Extremus antarcticus</name>
    <dbReference type="NCBI Taxonomy" id="702011"/>
    <lineage>
        <taxon>Eukaryota</taxon>
        <taxon>Fungi</taxon>
        <taxon>Dikarya</taxon>
        <taxon>Ascomycota</taxon>
        <taxon>Pezizomycotina</taxon>
        <taxon>Dothideomycetes</taxon>
        <taxon>Dothideomycetidae</taxon>
        <taxon>Mycosphaerellales</taxon>
        <taxon>Extremaceae</taxon>
        <taxon>Extremus</taxon>
    </lineage>
</organism>
<proteinExistence type="predicted"/>
<reference evidence="2" key="1">
    <citation type="submission" date="2023-04" db="EMBL/GenBank/DDBJ databases">
        <title>Black Yeasts Isolated from many extreme environments.</title>
        <authorList>
            <person name="Coleine C."/>
            <person name="Stajich J.E."/>
            <person name="Selbmann L."/>
        </authorList>
    </citation>
    <scope>NUCLEOTIDE SEQUENCE</scope>
    <source>
        <strain evidence="2">CCFEE 5312</strain>
    </source>
</reference>
<dbReference type="EMBL" id="JAWDJX010000012">
    <property type="protein sequence ID" value="KAK3054436.1"/>
    <property type="molecule type" value="Genomic_DNA"/>
</dbReference>
<evidence type="ECO:0008006" key="4">
    <source>
        <dbReference type="Google" id="ProtNLM"/>
    </source>
</evidence>
<evidence type="ECO:0000313" key="3">
    <source>
        <dbReference type="Proteomes" id="UP001271007"/>
    </source>
</evidence>
<keyword evidence="3" id="KW-1185">Reference proteome</keyword>
<feature type="compositionally biased region" description="Basic and acidic residues" evidence="1">
    <location>
        <begin position="193"/>
        <end position="203"/>
    </location>
</feature>
<feature type="region of interest" description="Disordered" evidence="1">
    <location>
        <begin position="255"/>
        <end position="276"/>
    </location>
</feature>
<sequence>MSDKDGDLLARLNALKPSSVSLGSGSNAPSIDVEVFKPASIEDRLAARLKGLRSGVTQPGIDLPTKSGDHTETSSASSKSAPLKTERDPLADWQHDSHDDRSVEDLLAELGREDQWKLDPNDPKDINSLLQEAKAALPLRSEQENEDEATSQAQEGTDHSTYPTAPAGSQKTNDTWDEEEADNYVQRILAELEIEKKYGKGDHEETEDGDDPEQPQGFEMVLPSTPSTLPPPCSAIEPPTYEDSELEARFSKLGLNLPSTPTATPSSKAKATSKAGAVNLKKAQAKSSLPTYTDEDMDSWCCICNEDAEVRCQGCDGEIYCNNCWREGHGDGLGQERGHRAVQYNRKPPTASAA</sequence>
<feature type="compositionally biased region" description="Acidic residues" evidence="1">
    <location>
        <begin position="204"/>
        <end position="213"/>
    </location>
</feature>
<accession>A0AAJ0DHY2</accession>
<feature type="region of interest" description="Disordered" evidence="1">
    <location>
        <begin position="335"/>
        <end position="354"/>
    </location>
</feature>
<feature type="compositionally biased region" description="Basic and acidic residues" evidence="1">
    <location>
        <begin position="111"/>
        <end position="125"/>
    </location>
</feature>
<evidence type="ECO:0000313" key="2">
    <source>
        <dbReference type="EMBL" id="KAK3054436.1"/>
    </source>
</evidence>
<dbReference type="Pfam" id="PF22586">
    <property type="entry name" value="ANCHR-like_BBOX"/>
    <property type="match status" value="1"/>
</dbReference>
<name>A0AAJ0DHY2_9PEZI</name>
<dbReference type="AlphaFoldDB" id="A0AAJ0DHY2"/>
<dbReference type="Proteomes" id="UP001271007">
    <property type="component" value="Unassembled WGS sequence"/>
</dbReference>
<feature type="compositionally biased region" description="Polar residues" evidence="1">
    <location>
        <begin position="150"/>
        <end position="173"/>
    </location>
</feature>
<dbReference type="CDD" id="cd19817">
    <property type="entry name" value="Bbox1_ANCHR-like"/>
    <property type="match status" value="1"/>
</dbReference>
<dbReference type="PANTHER" id="PTHR46603:SF1">
    <property type="entry name" value="ABSCISSION_NOCUT CHECKPOINT REGULATOR"/>
    <property type="match status" value="1"/>
</dbReference>
<feature type="compositionally biased region" description="Low complexity" evidence="1">
    <location>
        <begin position="258"/>
        <end position="275"/>
    </location>
</feature>
<dbReference type="InterPro" id="IPR044553">
    <property type="entry name" value="Bbox1_ANCHR"/>
</dbReference>
<gene>
    <name evidence="2" type="ORF">LTR09_004704</name>
</gene>
<protein>
    <recommendedName>
        <fullName evidence="4">Abscission/NoCut checkpoint regulator</fullName>
    </recommendedName>
</protein>
<dbReference type="PANTHER" id="PTHR46603">
    <property type="entry name" value="ABSCISSION/NOCUT CHECKPOINT REGULATOR"/>
    <property type="match status" value="1"/>
</dbReference>
<feature type="region of interest" description="Disordered" evidence="1">
    <location>
        <begin position="111"/>
        <end position="239"/>
    </location>
</feature>
<feature type="region of interest" description="Disordered" evidence="1">
    <location>
        <begin position="51"/>
        <end position="99"/>
    </location>
</feature>
<feature type="compositionally biased region" description="Basic and acidic residues" evidence="1">
    <location>
        <begin position="84"/>
        <end position="99"/>
    </location>
</feature>
<comment type="caution">
    <text evidence="2">The sequence shown here is derived from an EMBL/GenBank/DDBJ whole genome shotgun (WGS) entry which is preliminary data.</text>
</comment>
<evidence type="ECO:0000256" key="1">
    <source>
        <dbReference type="SAM" id="MobiDB-lite"/>
    </source>
</evidence>